<accession>A0A0E9TRZ7</accession>
<protein>
    <submittedName>
        <fullName evidence="1">Uncharacterized protein</fullName>
    </submittedName>
</protein>
<reference evidence="1" key="1">
    <citation type="submission" date="2014-11" db="EMBL/GenBank/DDBJ databases">
        <authorList>
            <person name="Amaro Gonzalez C."/>
        </authorList>
    </citation>
    <scope>NUCLEOTIDE SEQUENCE</scope>
</reference>
<organism evidence="1">
    <name type="scientific">Anguilla anguilla</name>
    <name type="common">European freshwater eel</name>
    <name type="synonym">Muraena anguilla</name>
    <dbReference type="NCBI Taxonomy" id="7936"/>
    <lineage>
        <taxon>Eukaryota</taxon>
        <taxon>Metazoa</taxon>
        <taxon>Chordata</taxon>
        <taxon>Craniata</taxon>
        <taxon>Vertebrata</taxon>
        <taxon>Euteleostomi</taxon>
        <taxon>Actinopterygii</taxon>
        <taxon>Neopterygii</taxon>
        <taxon>Teleostei</taxon>
        <taxon>Anguilliformes</taxon>
        <taxon>Anguillidae</taxon>
        <taxon>Anguilla</taxon>
    </lineage>
</organism>
<evidence type="ECO:0000313" key="1">
    <source>
        <dbReference type="EMBL" id="JAH56316.1"/>
    </source>
</evidence>
<dbReference type="EMBL" id="GBXM01052261">
    <property type="protein sequence ID" value="JAH56316.1"/>
    <property type="molecule type" value="Transcribed_RNA"/>
</dbReference>
<sequence>MYLFIYFQKNLNNIILISQDKQNYERPSLILKI</sequence>
<name>A0A0E9TRZ7_ANGAN</name>
<dbReference type="AlphaFoldDB" id="A0A0E9TRZ7"/>
<reference evidence="1" key="2">
    <citation type="journal article" date="2015" name="Fish Shellfish Immunol.">
        <title>Early steps in the European eel (Anguilla anguilla)-Vibrio vulnificus interaction in the gills: Role of the RtxA13 toxin.</title>
        <authorList>
            <person name="Callol A."/>
            <person name="Pajuelo D."/>
            <person name="Ebbesson L."/>
            <person name="Teles M."/>
            <person name="MacKenzie S."/>
            <person name="Amaro C."/>
        </authorList>
    </citation>
    <scope>NUCLEOTIDE SEQUENCE</scope>
</reference>
<proteinExistence type="predicted"/>